<dbReference type="InterPro" id="IPR033413">
    <property type="entry name" value="DUF5117"/>
</dbReference>
<dbReference type="InterPro" id="IPR034032">
    <property type="entry name" value="Zn_MMP-like_bac"/>
</dbReference>
<organism evidence="4 5">
    <name type="scientific">Shewanella bicestrii</name>
    <dbReference type="NCBI Taxonomy" id="2018305"/>
    <lineage>
        <taxon>Bacteria</taxon>
        <taxon>Pseudomonadati</taxon>
        <taxon>Pseudomonadota</taxon>
        <taxon>Gammaproteobacteria</taxon>
        <taxon>Alteromonadales</taxon>
        <taxon>Shewanellaceae</taxon>
        <taxon>Shewanella</taxon>
    </lineage>
</organism>
<name>A0A220URN6_9GAMM</name>
<protein>
    <submittedName>
        <fullName evidence="4">Metalloprotease</fullName>
    </submittedName>
</protein>
<keyword evidence="1" id="KW-0732">Signal</keyword>
<proteinExistence type="predicted"/>
<dbReference type="InterPro" id="IPR032534">
    <property type="entry name" value="EcxA_zinc-bd"/>
</dbReference>
<feature type="domain" description="EcxA zinc-binding" evidence="2">
    <location>
        <begin position="399"/>
        <end position="703"/>
    </location>
</feature>
<dbReference type="PANTHER" id="PTHR38478:SF1">
    <property type="entry name" value="ZINC DEPENDENT METALLOPROTEASE DOMAIN LIPOPROTEIN"/>
    <property type="match status" value="1"/>
</dbReference>
<dbReference type="EMBL" id="CP022358">
    <property type="protein sequence ID" value="ASK70596.1"/>
    <property type="molecule type" value="Genomic_DNA"/>
</dbReference>
<dbReference type="PANTHER" id="PTHR38478">
    <property type="entry name" value="PEPTIDASE M1A AND M12B"/>
    <property type="match status" value="1"/>
</dbReference>
<sequence>MKPHSLALAILLLGLPALSVAADLPSTKVVKQSQAAKGFLNLYYEPSEGELYLEVSRLNQPFLLVTSLPEGVGSNDIGLDRGQLGQTRMVQFERQGPYIQLKQLNTQYRANTQDAAEKRAVDEAFADSVLWQGKLLDGKPDMVAISELVLNDLHGVADALLHRGQGNYRLDLTRSAILPAGVKSFEKNSDVDVQLTFKADAAGEQVAKVTPDGTLMSVRMRYSFVELPDEGYQPRAYHPMSGYLSDEYRDYATPFSAPLVQRFILRHRLQKVNPGPAPSEVVKPITYYLDPGVPEPIRSALLDGARWWETAFTQAGFINGFKVELLPPDADPQDIRYNMIQWVHRATRGWSYGAALTDPRTGEIIKGQVTLGSLRVRQDYLIAKGLTAGWRDRSAAEQAANDLALARIRQLAAHEVGHTLGLDHNFAASTNQDASVMDYPHPKIMLKGNDIDISAPYGVGVGPWDNFAIAYGYSDEGDATAQQALQNQLLAEVARKGLRYIGEADSRQADASQAYASLWDSGDDPIAQLLDLNRIRAKAIEGFSSTALLPGEPQGELADAFVPIYLLNRYQIDAVTKFIGGTDYNYLSIGEGSRWSYIAPQLQLSALDALLSTLDAASLTVPQTLLDTLVPKAGNYQATRESFESGLGVVSDPLGMAEVLARHTVGQLLMPQRLNRVSQGAMADNEQLSVETLLNKLFAATLYQEDKLALIEGVWMRVNAVVIDELLSAYHNPQTSAEVKAAIYERAQFVIKQLKAKANRANAKVASHYTWLQQGLSAGLTDANSKLIPNPLKLPPGSPI</sequence>
<dbReference type="GO" id="GO:0008237">
    <property type="term" value="F:metallopeptidase activity"/>
    <property type="evidence" value="ECO:0007669"/>
    <property type="project" value="UniProtKB-KW"/>
</dbReference>
<dbReference type="Proteomes" id="UP000198367">
    <property type="component" value="Chromosome"/>
</dbReference>
<evidence type="ECO:0000256" key="1">
    <source>
        <dbReference type="SAM" id="SignalP"/>
    </source>
</evidence>
<gene>
    <name evidence="4" type="ORF">CF168_17960</name>
</gene>
<evidence type="ECO:0000313" key="5">
    <source>
        <dbReference type="Proteomes" id="UP000198367"/>
    </source>
</evidence>
<dbReference type="SUPFAM" id="SSF55486">
    <property type="entry name" value="Metalloproteases ('zincins'), catalytic domain"/>
    <property type="match status" value="1"/>
</dbReference>
<dbReference type="CDD" id="cd04276">
    <property type="entry name" value="ZnMc_MMP_like_2"/>
    <property type="match status" value="1"/>
</dbReference>
<dbReference type="RefSeq" id="WP_089068534.1">
    <property type="nucleotide sequence ID" value="NZ_CP022358.1"/>
</dbReference>
<keyword evidence="4" id="KW-0645">Protease</keyword>
<dbReference type="AlphaFoldDB" id="A0A220URN6"/>
<dbReference type="KEGG" id="sbj:CF168_17960"/>
<feature type="signal peptide" evidence="1">
    <location>
        <begin position="1"/>
        <end position="21"/>
    </location>
</feature>
<dbReference type="Pfam" id="PF16313">
    <property type="entry name" value="DUF4953"/>
    <property type="match status" value="1"/>
</dbReference>
<feature type="domain" description="DUF5117" evidence="3">
    <location>
        <begin position="82"/>
        <end position="271"/>
    </location>
</feature>
<dbReference type="Pfam" id="PF17148">
    <property type="entry name" value="DUF5117"/>
    <property type="match status" value="1"/>
</dbReference>
<accession>A0A220URN6</accession>
<dbReference type="InterPro" id="IPR024079">
    <property type="entry name" value="MetalloPept_cat_dom_sf"/>
</dbReference>
<evidence type="ECO:0000259" key="2">
    <source>
        <dbReference type="Pfam" id="PF16313"/>
    </source>
</evidence>
<feature type="chain" id="PRO_5012872040" evidence="1">
    <location>
        <begin position="22"/>
        <end position="800"/>
    </location>
</feature>
<dbReference type="Gene3D" id="3.40.390.10">
    <property type="entry name" value="Collagenase (Catalytic Domain)"/>
    <property type="match status" value="1"/>
</dbReference>
<keyword evidence="5" id="KW-1185">Reference proteome</keyword>
<reference evidence="4 5" key="1">
    <citation type="submission" date="2017-07" db="EMBL/GenBank/DDBJ databases">
        <title>Phenotypical and genomic characterization of a clinical isolate of Shewanella bicestrii sp. nov. producing an extended-spectrum beta-lactamase and a new oxacillinase variant.</title>
        <authorList>
            <person name="Jousset A.B."/>
            <person name="Bonnin R.A."/>
            <person name="Girlich D."/>
            <person name="Dabos L."/>
            <person name="Potron A."/>
            <person name="Dortet L."/>
            <person name="Glaser P."/>
            <person name="Naas T."/>
        </authorList>
    </citation>
    <scope>NUCLEOTIDE SEQUENCE [LARGE SCALE GENOMIC DNA]</scope>
    <source>
        <strain evidence="4 5">JAB-1</strain>
    </source>
</reference>
<keyword evidence="4" id="KW-0482">Metalloprotease</keyword>
<evidence type="ECO:0000313" key="4">
    <source>
        <dbReference type="EMBL" id="ASK70596.1"/>
    </source>
</evidence>
<keyword evidence="4" id="KW-0378">Hydrolase</keyword>
<evidence type="ECO:0000259" key="3">
    <source>
        <dbReference type="Pfam" id="PF17148"/>
    </source>
</evidence>
<dbReference type="GO" id="GO:0006508">
    <property type="term" value="P:proteolysis"/>
    <property type="evidence" value="ECO:0007669"/>
    <property type="project" value="UniProtKB-KW"/>
</dbReference>